<sequence length="497" mass="51427">MSIRFGLRGRMAVSYVLVSAAAVLVVEAVLLAVVIPRIRAASDSVSQARQREAMTDSANLRLKSEASALDVATALGDTVTVLDARAPGSSGPPDLLSGAAAEHYRGRKDKPTDAADAVEVVATTDGRVVRSTSADFPAGSTLPTDAVAAPGSGTTDVSGRTVGWATRPVELTTASGRTVIGVVYVRTPAQSTDGGGDLAATRISRAVTSLVVPGLAVLVLLLPVGALFGLLSTGGVIRRVRRLAAGATAMAGGDLRARIPVAGTDELGRLEEAFNTLAQRLDAAVEVERTMAGAEARRAERTRITRELHDSISQDLFSANLLAGGLRRALPADTELRRQAEAMEESLGRTMREMRAMLLELRPVALEDAGLAEALTELCRAYEARLGIAITMHVDPVPLAPAVEHAVLRMVQEALGNAARHGDPGAVELRVAAADGGVAVTVHDDGKGFDPATAGRRHGMGLGLMRERAIELGGTLDVVSAPRSGTTVTVLLPGGAG</sequence>
<dbReference type="SMART" id="SM00387">
    <property type="entry name" value="HATPase_c"/>
    <property type="match status" value="1"/>
</dbReference>
<feature type="transmembrane region" description="Helical" evidence="20">
    <location>
        <begin position="210"/>
        <end position="232"/>
    </location>
</feature>
<dbReference type="GO" id="GO:0005524">
    <property type="term" value="F:ATP binding"/>
    <property type="evidence" value="ECO:0007669"/>
    <property type="project" value="UniProtKB-KW"/>
</dbReference>
<evidence type="ECO:0000259" key="21">
    <source>
        <dbReference type="PROSITE" id="PS50109"/>
    </source>
</evidence>
<keyword evidence="9" id="KW-0597">Phosphoprotein</keyword>
<keyword evidence="10" id="KW-0808">Transferase</keyword>
<evidence type="ECO:0000313" key="23">
    <source>
        <dbReference type="EMBL" id="MFC5002554.1"/>
    </source>
</evidence>
<keyword evidence="17" id="KW-0411">Iron-sulfur</keyword>
<dbReference type="SUPFAM" id="SSF55874">
    <property type="entry name" value="ATPase domain of HSP90 chaperone/DNA topoisomerase II/histidine kinase"/>
    <property type="match status" value="1"/>
</dbReference>
<keyword evidence="16" id="KW-0902">Two-component regulatory system</keyword>
<dbReference type="CDD" id="cd06225">
    <property type="entry name" value="HAMP"/>
    <property type="match status" value="1"/>
</dbReference>
<protein>
    <recommendedName>
        <fullName evidence="6">Oxygen sensor histidine kinase NreB</fullName>
        <ecNumber evidence="5">2.7.13.3</ecNumber>
    </recommendedName>
    <alternativeName>
        <fullName evidence="19">Nitrogen regulation protein B</fullName>
    </alternativeName>
</protein>
<dbReference type="Gene3D" id="1.20.5.1930">
    <property type="match status" value="1"/>
</dbReference>
<dbReference type="InterPro" id="IPR036890">
    <property type="entry name" value="HATPase_C_sf"/>
</dbReference>
<dbReference type="EMBL" id="JBHSIU010000041">
    <property type="protein sequence ID" value="MFC5002554.1"/>
    <property type="molecule type" value="Genomic_DNA"/>
</dbReference>
<keyword evidence="23" id="KW-0067">ATP-binding</keyword>
<evidence type="ECO:0000256" key="8">
    <source>
        <dbReference type="ARBA" id="ARBA00022490"/>
    </source>
</evidence>
<comment type="catalytic activity">
    <reaction evidence="1">
        <text>ATP + protein L-histidine = ADP + protein N-phospho-L-histidine.</text>
        <dbReference type="EC" id="2.7.13.3"/>
    </reaction>
</comment>
<evidence type="ECO:0000256" key="1">
    <source>
        <dbReference type="ARBA" id="ARBA00000085"/>
    </source>
</evidence>
<name>A0ABV9W2E2_9ACTN</name>
<organism evidence="23 24">
    <name type="scientific">Dactylosporangium cerinum</name>
    <dbReference type="NCBI Taxonomy" id="1434730"/>
    <lineage>
        <taxon>Bacteria</taxon>
        <taxon>Bacillati</taxon>
        <taxon>Actinomycetota</taxon>
        <taxon>Actinomycetes</taxon>
        <taxon>Micromonosporales</taxon>
        <taxon>Micromonosporaceae</taxon>
        <taxon>Dactylosporangium</taxon>
    </lineage>
</organism>
<keyword evidence="7" id="KW-0004">4Fe-4S</keyword>
<dbReference type="InterPro" id="IPR011712">
    <property type="entry name" value="Sig_transdc_His_kin_sub3_dim/P"/>
</dbReference>
<evidence type="ECO:0000256" key="3">
    <source>
        <dbReference type="ARBA" id="ARBA00004370"/>
    </source>
</evidence>
<dbReference type="SUPFAM" id="SSF158472">
    <property type="entry name" value="HAMP domain-like"/>
    <property type="match status" value="1"/>
</dbReference>
<keyword evidence="23" id="KW-0547">Nucleotide-binding</keyword>
<evidence type="ECO:0000259" key="22">
    <source>
        <dbReference type="PROSITE" id="PS50885"/>
    </source>
</evidence>
<keyword evidence="24" id="KW-1185">Reference proteome</keyword>
<comment type="caution">
    <text evidence="23">The sequence shown here is derived from an EMBL/GenBank/DDBJ whole genome shotgun (WGS) entry which is preliminary data.</text>
</comment>
<comment type="subcellular location">
    <subcellularLocation>
        <location evidence="4">Cytoplasm</location>
    </subcellularLocation>
    <subcellularLocation>
        <location evidence="3">Membrane</location>
    </subcellularLocation>
</comment>
<dbReference type="PROSITE" id="PS50885">
    <property type="entry name" value="HAMP"/>
    <property type="match status" value="1"/>
</dbReference>
<evidence type="ECO:0000256" key="4">
    <source>
        <dbReference type="ARBA" id="ARBA00004496"/>
    </source>
</evidence>
<dbReference type="Pfam" id="PF07730">
    <property type="entry name" value="HisKA_3"/>
    <property type="match status" value="1"/>
</dbReference>
<keyword evidence="14 20" id="KW-1133">Transmembrane helix</keyword>
<evidence type="ECO:0000256" key="7">
    <source>
        <dbReference type="ARBA" id="ARBA00022485"/>
    </source>
</evidence>
<evidence type="ECO:0000256" key="17">
    <source>
        <dbReference type="ARBA" id="ARBA00023014"/>
    </source>
</evidence>
<dbReference type="InterPro" id="IPR004358">
    <property type="entry name" value="Sig_transdc_His_kin-like_C"/>
</dbReference>
<dbReference type="PANTHER" id="PTHR24421">
    <property type="entry name" value="NITRATE/NITRITE SENSOR PROTEIN NARX-RELATED"/>
    <property type="match status" value="1"/>
</dbReference>
<evidence type="ECO:0000256" key="15">
    <source>
        <dbReference type="ARBA" id="ARBA00023004"/>
    </source>
</evidence>
<gene>
    <name evidence="23" type="ORF">ACFPIJ_32570</name>
</gene>
<dbReference type="InterPro" id="IPR003594">
    <property type="entry name" value="HATPase_dom"/>
</dbReference>
<dbReference type="PROSITE" id="PS50109">
    <property type="entry name" value="HIS_KIN"/>
    <property type="match status" value="1"/>
</dbReference>
<dbReference type="RefSeq" id="WP_380120695.1">
    <property type="nucleotide sequence ID" value="NZ_JBHSIU010000041.1"/>
</dbReference>
<dbReference type="Gene3D" id="6.10.340.10">
    <property type="match status" value="1"/>
</dbReference>
<dbReference type="CDD" id="cd16917">
    <property type="entry name" value="HATPase_UhpB-NarQ-NarX-like"/>
    <property type="match status" value="1"/>
</dbReference>
<evidence type="ECO:0000256" key="20">
    <source>
        <dbReference type="SAM" id="Phobius"/>
    </source>
</evidence>
<evidence type="ECO:0000256" key="6">
    <source>
        <dbReference type="ARBA" id="ARBA00017322"/>
    </source>
</evidence>
<keyword evidence="13" id="KW-0418">Kinase</keyword>
<evidence type="ECO:0000256" key="2">
    <source>
        <dbReference type="ARBA" id="ARBA00001966"/>
    </source>
</evidence>
<dbReference type="Proteomes" id="UP001595912">
    <property type="component" value="Unassembled WGS sequence"/>
</dbReference>
<evidence type="ECO:0000256" key="11">
    <source>
        <dbReference type="ARBA" id="ARBA00022692"/>
    </source>
</evidence>
<evidence type="ECO:0000256" key="18">
    <source>
        <dbReference type="ARBA" id="ARBA00024827"/>
    </source>
</evidence>
<evidence type="ECO:0000256" key="12">
    <source>
        <dbReference type="ARBA" id="ARBA00022723"/>
    </source>
</evidence>
<evidence type="ECO:0000256" key="16">
    <source>
        <dbReference type="ARBA" id="ARBA00023012"/>
    </source>
</evidence>
<dbReference type="Pfam" id="PF02518">
    <property type="entry name" value="HATPase_c"/>
    <property type="match status" value="1"/>
</dbReference>
<feature type="domain" description="Histidine kinase" evidence="21">
    <location>
        <begin position="303"/>
        <end position="496"/>
    </location>
</feature>
<feature type="domain" description="HAMP" evidence="22">
    <location>
        <begin position="234"/>
        <end position="286"/>
    </location>
</feature>
<proteinExistence type="predicted"/>
<evidence type="ECO:0000256" key="10">
    <source>
        <dbReference type="ARBA" id="ARBA00022679"/>
    </source>
</evidence>
<dbReference type="Gene3D" id="3.30.565.10">
    <property type="entry name" value="Histidine kinase-like ATPase, C-terminal domain"/>
    <property type="match status" value="1"/>
</dbReference>
<keyword evidence="20" id="KW-0472">Membrane</keyword>
<evidence type="ECO:0000256" key="5">
    <source>
        <dbReference type="ARBA" id="ARBA00012438"/>
    </source>
</evidence>
<dbReference type="SMART" id="SM00304">
    <property type="entry name" value="HAMP"/>
    <property type="match status" value="1"/>
</dbReference>
<evidence type="ECO:0000256" key="9">
    <source>
        <dbReference type="ARBA" id="ARBA00022553"/>
    </source>
</evidence>
<dbReference type="InterPro" id="IPR050482">
    <property type="entry name" value="Sensor_HK_TwoCompSys"/>
</dbReference>
<dbReference type="PRINTS" id="PR00344">
    <property type="entry name" value="BCTRLSENSOR"/>
</dbReference>
<dbReference type="EC" id="2.7.13.3" evidence="5"/>
<feature type="transmembrane region" description="Helical" evidence="20">
    <location>
        <begin position="12"/>
        <end position="35"/>
    </location>
</feature>
<comment type="function">
    <text evidence="18">Member of the two-component regulatory system NreB/NreC involved in the control of dissimilatory nitrate/nitrite reduction in response to oxygen. NreB functions as a direct oxygen sensor histidine kinase which is autophosphorylated, in the absence of oxygen, probably at the conserved histidine residue, and transfers its phosphate group probably to a conserved aspartate residue of NreC. NreB/NreC activates the expression of the nitrate (narGHJI) and nitrite (nir) reductase operons, as well as the putative nitrate transporter gene narT.</text>
</comment>
<evidence type="ECO:0000256" key="14">
    <source>
        <dbReference type="ARBA" id="ARBA00022989"/>
    </source>
</evidence>
<dbReference type="InterPro" id="IPR003660">
    <property type="entry name" value="HAMP_dom"/>
</dbReference>
<keyword evidence="12" id="KW-0479">Metal-binding</keyword>
<dbReference type="Pfam" id="PF00672">
    <property type="entry name" value="HAMP"/>
    <property type="match status" value="1"/>
</dbReference>
<dbReference type="PANTHER" id="PTHR24421:SF58">
    <property type="entry name" value="SIGNAL TRANSDUCTION HISTIDINE-PROTEIN KINASE_PHOSPHATASE UHPB"/>
    <property type="match status" value="1"/>
</dbReference>
<keyword evidence="15" id="KW-0408">Iron</keyword>
<evidence type="ECO:0000256" key="13">
    <source>
        <dbReference type="ARBA" id="ARBA00022777"/>
    </source>
</evidence>
<keyword evidence="8" id="KW-0963">Cytoplasm</keyword>
<evidence type="ECO:0000313" key="24">
    <source>
        <dbReference type="Proteomes" id="UP001595912"/>
    </source>
</evidence>
<accession>A0ABV9W2E2</accession>
<dbReference type="InterPro" id="IPR005467">
    <property type="entry name" value="His_kinase_dom"/>
</dbReference>
<reference evidence="24" key="1">
    <citation type="journal article" date="2019" name="Int. J. Syst. Evol. Microbiol.">
        <title>The Global Catalogue of Microorganisms (GCM) 10K type strain sequencing project: providing services to taxonomists for standard genome sequencing and annotation.</title>
        <authorList>
            <consortium name="The Broad Institute Genomics Platform"/>
            <consortium name="The Broad Institute Genome Sequencing Center for Infectious Disease"/>
            <person name="Wu L."/>
            <person name="Ma J."/>
        </authorList>
    </citation>
    <scope>NUCLEOTIDE SEQUENCE [LARGE SCALE GENOMIC DNA]</scope>
    <source>
        <strain evidence="24">CGMCC 4.7152</strain>
    </source>
</reference>
<keyword evidence="11 20" id="KW-0812">Transmembrane</keyword>
<comment type="cofactor">
    <cofactor evidence="2">
        <name>[4Fe-4S] cluster</name>
        <dbReference type="ChEBI" id="CHEBI:49883"/>
    </cofactor>
</comment>
<evidence type="ECO:0000256" key="19">
    <source>
        <dbReference type="ARBA" id="ARBA00030800"/>
    </source>
</evidence>